<keyword evidence="2" id="KW-1185">Reference proteome</keyword>
<protein>
    <submittedName>
        <fullName evidence="1">8939_t:CDS:1</fullName>
    </submittedName>
</protein>
<proteinExistence type="predicted"/>
<feature type="non-terminal residue" evidence="1">
    <location>
        <position position="82"/>
    </location>
</feature>
<evidence type="ECO:0000313" key="2">
    <source>
        <dbReference type="Proteomes" id="UP000789366"/>
    </source>
</evidence>
<evidence type="ECO:0000313" key="1">
    <source>
        <dbReference type="EMBL" id="CAG8782686.1"/>
    </source>
</evidence>
<reference evidence="1" key="1">
    <citation type="submission" date="2021-06" db="EMBL/GenBank/DDBJ databases">
        <authorList>
            <person name="Kallberg Y."/>
            <person name="Tangrot J."/>
            <person name="Rosling A."/>
        </authorList>
    </citation>
    <scope>NUCLEOTIDE SEQUENCE</scope>
    <source>
        <strain evidence="1">28 12/20/2015</strain>
    </source>
</reference>
<gene>
    <name evidence="1" type="ORF">SPELUC_LOCUS16538</name>
</gene>
<name>A0ACA9R904_9GLOM</name>
<sequence>MNTETWENYKNAIEEDLTQCNQPTIEDTTITNLNKQWHMLSNTIIKNANKVIPHTRKQTTNISQLYSAKATILHKTLNKVNK</sequence>
<accession>A0ACA9R904</accession>
<dbReference type="EMBL" id="CAJVPW010061896">
    <property type="protein sequence ID" value="CAG8782686.1"/>
    <property type="molecule type" value="Genomic_DNA"/>
</dbReference>
<dbReference type="Proteomes" id="UP000789366">
    <property type="component" value="Unassembled WGS sequence"/>
</dbReference>
<comment type="caution">
    <text evidence="1">The sequence shown here is derived from an EMBL/GenBank/DDBJ whole genome shotgun (WGS) entry which is preliminary data.</text>
</comment>
<organism evidence="1 2">
    <name type="scientific">Cetraspora pellucida</name>
    <dbReference type="NCBI Taxonomy" id="1433469"/>
    <lineage>
        <taxon>Eukaryota</taxon>
        <taxon>Fungi</taxon>
        <taxon>Fungi incertae sedis</taxon>
        <taxon>Mucoromycota</taxon>
        <taxon>Glomeromycotina</taxon>
        <taxon>Glomeromycetes</taxon>
        <taxon>Diversisporales</taxon>
        <taxon>Gigasporaceae</taxon>
        <taxon>Cetraspora</taxon>
    </lineage>
</organism>